<evidence type="ECO:0000313" key="3">
    <source>
        <dbReference type="EMBL" id="KAJ6755543.1"/>
    </source>
</evidence>
<gene>
    <name evidence="3" type="ORF">OIU79_028034</name>
</gene>
<dbReference type="EMBL" id="JAPFFK010000007">
    <property type="protein sequence ID" value="KAJ6755543.1"/>
    <property type="molecule type" value="Genomic_DNA"/>
</dbReference>
<dbReference type="Gene3D" id="2.60.110.10">
    <property type="entry name" value="Thaumatin"/>
    <property type="match status" value="1"/>
</dbReference>
<protein>
    <submittedName>
        <fullName evidence="3">Uncharacterized protein</fullName>
    </submittedName>
</protein>
<dbReference type="AlphaFoldDB" id="A0A9Q0VXK4"/>
<dbReference type="OrthoDB" id="430315at2759"/>
<name>A0A9Q0VXK4_SALPP</name>
<proteinExistence type="inferred from homology"/>
<evidence type="ECO:0000313" key="4">
    <source>
        <dbReference type="Proteomes" id="UP001151532"/>
    </source>
</evidence>
<accession>A0A9Q0VXK4</accession>
<sequence>MKSHTPLAIIAFTLVIFLYGKHSLQQSFTLEAGASSSPAPSQHGLAAYGPNANALRMHRESLFVLLPAVPLVSLNAMELVRSHPASLVEFTPSGDGGKDYYDIGLVDGFNLPISITPLRRFTAAILRAAQLT</sequence>
<evidence type="ECO:0000256" key="1">
    <source>
        <dbReference type="ARBA" id="ARBA00010607"/>
    </source>
</evidence>
<comment type="caution">
    <text evidence="3">The sequence shown here is derived from an EMBL/GenBank/DDBJ whole genome shotgun (WGS) entry which is preliminary data.</text>
</comment>
<dbReference type="Proteomes" id="UP001151532">
    <property type="component" value="Chromosome 16"/>
</dbReference>
<organism evidence="3 4">
    <name type="scientific">Salix purpurea</name>
    <name type="common">Purple osier willow</name>
    <dbReference type="NCBI Taxonomy" id="77065"/>
    <lineage>
        <taxon>Eukaryota</taxon>
        <taxon>Viridiplantae</taxon>
        <taxon>Streptophyta</taxon>
        <taxon>Embryophyta</taxon>
        <taxon>Tracheophyta</taxon>
        <taxon>Spermatophyta</taxon>
        <taxon>Magnoliopsida</taxon>
        <taxon>eudicotyledons</taxon>
        <taxon>Gunneridae</taxon>
        <taxon>Pentapetalae</taxon>
        <taxon>rosids</taxon>
        <taxon>fabids</taxon>
        <taxon>Malpighiales</taxon>
        <taxon>Salicaceae</taxon>
        <taxon>Saliceae</taxon>
        <taxon>Salix</taxon>
    </lineage>
</organism>
<feature type="chain" id="PRO_5040459680" evidence="2">
    <location>
        <begin position="24"/>
        <end position="132"/>
    </location>
</feature>
<feature type="signal peptide" evidence="2">
    <location>
        <begin position="1"/>
        <end position="23"/>
    </location>
</feature>
<reference evidence="3" key="1">
    <citation type="submission" date="2022-11" db="EMBL/GenBank/DDBJ databases">
        <authorList>
            <person name="Hyden B.L."/>
            <person name="Feng K."/>
            <person name="Yates T."/>
            <person name="Jawdy S."/>
            <person name="Smart L.B."/>
            <person name="Muchero W."/>
        </authorList>
    </citation>
    <scope>NUCLEOTIDE SEQUENCE</scope>
    <source>
        <tissue evidence="3">Shoot tip</tissue>
    </source>
</reference>
<reference evidence="3" key="2">
    <citation type="journal article" date="2023" name="Int. J. Mol. Sci.">
        <title>De Novo Assembly and Annotation of 11 Diverse Shrub Willow (Salix) Genomes Reveals Novel Gene Organization in Sex-Linked Regions.</title>
        <authorList>
            <person name="Hyden B."/>
            <person name="Feng K."/>
            <person name="Yates T.B."/>
            <person name="Jawdy S."/>
            <person name="Cereghino C."/>
            <person name="Smart L.B."/>
            <person name="Muchero W."/>
        </authorList>
    </citation>
    <scope>NUCLEOTIDE SEQUENCE</scope>
    <source>
        <tissue evidence="3">Shoot tip</tissue>
    </source>
</reference>
<keyword evidence="2" id="KW-0732">Signal</keyword>
<evidence type="ECO:0000256" key="2">
    <source>
        <dbReference type="SAM" id="SignalP"/>
    </source>
</evidence>
<dbReference type="InterPro" id="IPR037176">
    <property type="entry name" value="Osmotin/thaumatin-like_sf"/>
</dbReference>
<dbReference type="Pfam" id="PF00314">
    <property type="entry name" value="Thaumatin"/>
    <property type="match status" value="1"/>
</dbReference>
<dbReference type="InterPro" id="IPR001938">
    <property type="entry name" value="Thaumatin"/>
</dbReference>
<dbReference type="SUPFAM" id="SSF49870">
    <property type="entry name" value="Osmotin, thaumatin-like protein"/>
    <property type="match status" value="1"/>
</dbReference>
<comment type="similarity">
    <text evidence="1">Belongs to the thaumatin family.</text>
</comment>
<keyword evidence="4" id="KW-1185">Reference proteome</keyword>